<dbReference type="PANTHER" id="PTHR43880">
    <property type="entry name" value="ALCOHOL DEHYDROGENASE"/>
    <property type="match status" value="1"/>
</dbReference>
<dbReference type="eggNOG" id="COG1062">
    <property type="taxonomic scope" value="Bacteria"/>
</dbReference>
<dbReference type="CDD" id="cd08278">
    <property type="entry name" value="benzyl_alcohol_DH"/>
    <property type="match status" value="1"/>
</dbReference>
<dbReference type="GO" id="GO:0008270">
    <property type="term" value="F:zinc ion binding"/>
    <property type="evidence" value="ECO:0007669"/>
    <property type="project" value="InterPro"/>
</dbReference>
<accession>A0A062VGC3</accession>
<dbReference type="STRING" id="1280954.HPO_13947"/>
<keyword evidence="9" id="KW-1185">Reference proteome</keyword>
<keyword evidence="2 6" id="KW-0479">Metal-binding</keyword>
<evidence type="ECO:0000313" key="8">
    <source>
        <dbReference type="EMBL" id="KCZ97601.1"/>
    </source>
</evidence>
<reference evidence="8 9" key="1">
    <citation type="journal article" date="2014" name="Antonie Van Leeuwenhoek">
        <title>Hyphomonas beringensis sp. nov. and Hyphomonas chukchiensis sp. nov., isolated from surface seawater of the Bering Sea and Chukchi Sea.</title>
        <authorList>
            <person name="Li C."/>
            <person name="Lai Q."/>
            <person name="Li G."/>
            <person name="Dong C."/>
            <person name="Wang J."/>
            <person name="Liao Y."/>
            <person name="Shao Z."/>
        </authorList>
    </citation>
    <scope>NUCLEOTIDE SEQUENCE [LARGE SCALE GENOMIC DNA]</scope>
    <source>
        <strain evidence="8 9">PS728</strain>
    </source>
</reference>
<dbReference type="InterPro" id="IPR013149">
    <property type="entry name" value="ADH-like_C"/>
</dbReference>
<feature type="domain" description="Enoyl reductase (ER)" evidence="7">
    <location>
        <begin position="32"/>
        <end position="389"/>
    </location>
</feature>
<dbReference type="GO" id="GO:0046294">
    <property type="term" value="P:formaldehyde catabolic process"/>
    <property type="evidence" value="ECO:0007669"/>
    <property type="project" value="TreeGrafter"/>
</dbReference>
<comment type="similarity">
    <text evidence="6">Belongs to the zinc-containing alcohol dehydrogenase family.</text>
</comment>
<evidence type="ECO:0000256" key="6">
    <source>
        <dbReference type="RuleBase" id="RU361277"/>
    </source>
</evidence>
<dbReference type="PANTHER" id="PTHR43880:SF12">
    <property type="entry name" value="ALCOHOL DEHYDROGENASE CLASS-3"/>
    <property type="match status" value="1"/>
</dbReference>
<evidence type="ECO:0000256" key="3">
    <source>
        <dbReference type="ARBA" id="ARBA00022833"/>
    </source>
</evidence>
<dbReference type="FunFam" id="3.40.50.720:FF:000003">
    <property type="entry name" value="S-(hydroxymethyl)glutathione dehydrogenase"/>
    <property type="match status" value="1"/>
</dbReference>
<comment type="cofactor">
    <cofactor evidence="1 6">
        <name>Zn(2+)</name>
        <dbReference type="ChEBI" id="CHEBI:29105"/>
    </cofactor>
</comment>
<dbReference type="InterPro" id="IPR013154">
    <property type="entry name" value="ADH-like_N"/>
</dbReference>
<evidence type="ECO:0000259" key="7">
    <source>
        <dbReference type="SMART" id="SM00829"/>
    </source>
</evidence>
<name>A0A062VGC3_9PROT</name>
<evidence type="ECO:0000256" key="2">
    <source>
        <dbReference type="ARBA" id="ARBA00022723"/>
    </source>
</evidence>
<organism evidence="8 9">
    <name type="scientific">Hyphomonas polymorpha PS728</name>
    <dbReference type="NCBI Taxonomy" id="1280954"/>
    <lineage>
        <taxon>Bacteria</taxon>
        <taxon>Pseudomonadati</taxon>
        <taxon>Pseudomonadota</taxon>
        <taxon>Alphaproteobacteria</taxon>
        <taxon>Hyphomonadales</taxon>
        <taxon>Hyphomonadaceae</taxon>
        <taxon>Hyphomonas</taxon>
    </lineage>
</organism>
<dbReference type="SUPFAM" id="SSF50129">
    <property type="entry name" value="GroES-like"/>
    <property type="match status" value="1"/>
</dbReference>
<comment type="caution">
    <text evidence="8">The sequence shown here is derived from an EMBL/GenBank/DDBJ whole genome shotgun (WGS) entry which is preliminary data.</text>
</comment>
<dbReference type="InterPro" id="IPR011032">
    <property type="entry name" value="GroES-like_sf"/>
</dbReference>
<evidence type="ECO:0000313" key="9">
    <source>
        <dbReference type="Proteomes" id="UP000027100"/>
    </source>
</evidence>
<keyword evidence="3 6" id="KW-0862">Zinc</keyword>
<dbReference type="AlphaFoldDB" id="A0A062VGC3"/>
<evidence type="ECO:0000256" key="4">
    <source>
        <dbReference type="ARBA" id="ARBA00023002"/>
    </source>
</evidence>
<dbReference type="GO" id="GO:0051903">
    <property type="term" value="F:S-(hydroxymethyl)glutathione dehydrogenase [NAD(P)+] activity"/>
    <property type="evidence" value="ECO:0007669"/>
    <property type="project" value="TreeGrafter"/>
</dbReference>
<dbReference type="InterPro" id="IPR036291">
    <property type="entry name" value="NAD(P)-bd_dom_sf"/>
</dbReference>
<dbReference type="PATRIC" id="fig|1280954.3.peg.2825"/>
<dbReference type="InterPro" id="IPR020843">
    <property type="entry name" value="ER"/>
</dbReference>
<keyword evidence="4" id="KW-0560">Oxidoreductase</keyword>
<dbReference type="Pfam" id="PF00107">
    <property type="entry name" value="ADH_zinc_N"/>
    <property type="match status" value="1"/>
</dbReference>
<gene>
    <name evidence="8" type="ORF">HPO_13947</name>
</gene>
<dbReference type="Gene3D" id="3.40.50.720">
    <property type="entry name" value="NAD(P)-binding Rossmann-like Domain"/>
    <property type="match status" value="1"/>
</dbReference>
<evidence type="ECO:0000256" key="1">
    <source>
        <dbReference type="ARBA" id="ARBA00001947"/>
    </source>
</evidence>
<dbReference type="GO" id="GO:0005829">
    <property type="term" value="C:cytosol"/>
    <property type="evidence" value="ECO:0007669"/>
    <property type="project" value="TreeGrafter"/>
</dbReference>
<dbReference type="Gene3D" id="3.90.180.10">
    <property type="entry name" value="Medium-chain alcohol dehydrogenases, catalytic domain"/>
    <property type="match status" value="1"/>
</dbReference>
<dbReference type="PROSITE" id="PS00059">
    <property type="entry name" value="ADH_ZINC"/>
    <property type="match status" value="1"/>
</dbReference>
<evidence type="ECO:0000256" key="5">
    <source>
        <dbReference type="ARBA" id="ARBA00023027"/>
    </source>
</evidence>
<dbReference type="SMART" id="SM00829">
    <property type="entry name" value="PKS_ER"/>
    <property type="match status" value="1"/>
</dbReference>
<dbReference type="SUPFAM" id="SSF51735">
    <property type="entry name" value="NAD(P)-binding Rossmann-fold domains"/>
    <property type="match status" value="1"/>
</dbReference>
<dbReference type="Pfam" id="PF08240">
    <property type="entry name" value="ADH_N"/>
    <property type="match status" value="1"/>
</dbReference>
<proteinExistence type="inferred from homology"/>
<dbReference type="InterPro" id="IPR002328">
    <property type="entry name" value="ADH_Zn_CS"/>
</dbReference>
<protein>
    <submittedName>
        <fullName evidence="8">Aryl-alcohol dehydrogenase</fullName>
    </submittedName>
</protein>
<dbReference type="EMBL" id="ARYM01000017">
    <property type="protein sequence ID" value="KCZ97601.1"/>
    <property type="molecule type" value="Genomic_DNA"/>
</dbReference>
<dbReference type="Proteomes" id="UP000027100">
    <property type="component" value="Unassembled WGS sequence"/>
</dbReference>
<keyword evidence="5" id="KW-0520">NAD</keyword>
<sequence>MAASCAGSDDSIRVPDFHANWNFIMKITAAVATAAQAPFVMRDLELETPRADEVLVRIRGVGLCHTDLIARDQFISIPLPVVLGHEGAGIIEAVGAGVHDLRPGDHVVMSFSSCGTCPRCDEALPAYCQSFPGLNYSGRRADGSSPLKLDGQDISAAFFGQSSFASYALAPRRNVVKVASSAPIEMLGPLGCGIQTGAGAILRSLKCPAGSSLAIFGGGTVGLSAVMAAKIAGCHPIIVVEPVEARRMLATEFGATHVIDPKAEQSVPDAVRQIAPAGVDFAFESSGLVPVVEAALASLGSHGTLGIVGVPPKPEDALSINLASVITFGHQIKGIIEGDSDIETFIPYLVDLHTAGKFPFDRMIRTFPLSEINAAVKAHHDGSCIKAVLIPD</sequence>